<protein>
    <submittedName>
        <fullName evidence="2">Uncharacterized protein</fullName>
    </submittedName>
</protein>
<gene>
    <name evidence="2" type="ORF">CLAFUR5_05588</name>
</gene>
<feature type="signal peptide" evidence="1">
    <location>
        <begin position="1"/>
        <end position="19"/>
    </location>
</feature>
<dbReference type="GeneID" id="71985466"/>
<sequence length="241" mass="27245">MHLSKILIAACTLVPMVFCQAVQPADRVFERAANATCTGAPIDGYHPPKIGWPPYQWGCHLKHRPKRPVFELIHYHDCQDCYQPADRFDELGGWEGHQDADSLCKPLPPGPLWPQRVRYTYHELKDGKASCQTMRLYDSKFTTGGGWIGDDDARFHKIIFQRVREYDKDGIEKEFSPRAWSCKVSVYELGNYDCQGEPVAVFGDEDDRKCLDVTGQNVKVECEVRNYGVINGPGPNGPDGP</sequence>
<dbReference type="KEGG" id="ffu:CLAFUR5_05588"/>
<evidence type="ECO:0000313" key="3">
    <source>
        <dbReference type="Proteomes" id="UP000756132"/>
    </source>
</evidence>
<proteinExistence type="predicted"/>
<keyword evidence="3" id="KW-1185">Reference proteome</keyword>
<keyword evidence="1" id="KW-0732">Signal</keyword>
<dbReference type="AlphaFoldDB" id="A0A9Q8P8N5"/>
<reference evidence="2" key="2">
    <citation type="journal article" date="2022" name="Microb. Genom.">
        <title>A chromosome-scale genome assembly of the tomato pathogen Cladosporium fulvum reveals a compartmentalized genome architecture and the presence of a dispensable chromosome.</title>
        <authorList>
            <person name="Zaccaron A.Z."/>
            <person name="Chen L.H."/>
            <person name="Samaras A."/>
            <person name="Stergiopoulos I."/>
        </authorList>
    </citation>
    <scope>NUCLEOTIDE SEQUENCE</scope>
    <source>
        <strain evidence="2">Race5_Kim</strain>
    </source>
</reference>
<dbReference type="RefSeq" id="XP_047761558.1">
    <property type="nucleotide sequence ID" value="XM_047904736.1"/>
</dbReference>
<reference evidence="2" key="1">
    <citation type="submission" date="2021-12" db="EMBL/GenBank/DDBJ databases">
        <authorList>
            <person name="Zaccaron A."/>
            <person name="Stergiopoulos I."/>
        </authorList>
    </citation>
    <scope>NUCLEOTIDE SEQUENCE</scope>
    <source>
        <strain evidence="2">Race5_Kim</strain>
    </source>
</reference>
<evidence type="ECO:0000256" key="1">
    <source>
        <dbReference type="SAM" id="SignalP"/>
    </source>
</evidence>
<feature type="chain" id="PRO_5040477532" evidence="1">
    <location>
        <begin position="20"/>
        <end position="241"/>
    </location>
</feature>
<dbReference type="Proteomes" id="UP000756132">
    <property type="component" value="Chromosome 5"/>
</dbReference>
<accession>A0A9Q8P8N5</accession>
<organism evidence="2 3">
    <name type="scientific">Passalora fulva</name>
    <name type="common">Tomato leaf mold</name>
    <name type="synonym">Cladosporium fulvum</name>
    <dbReference type="NCBI Taxonomy" id="5499"/>
    <lineage>
        <taxon>Eukaryota</taxon>
        <taxon>Fungi</taxon>
        <taxon>Dikarya</taxon>
        <taxon>Ascomycota</taxon>
        <taxon>Pezizomycotina</taxon>
        <taxon>Dothideomycetes</taxon>
        <taxon>Dothideomycetidae</taxon>
        <taxon>Mycosphaerellales</taxon>
        <taxon>Mycosphaerellaceae</taxon>
        <taxon>Fulvia</taxon>
    </lineage>
</organism>
<name>A0A9Q8P8N5_PASFU</name>
<evidence type="ECO:0000313" key="2">
    <source>
        <dbReference type="EMBL" id="UJO17192.1"/>
    </source>
</evidence>
<dbReference type="EMBL" id="CP090167">
    <property type="protein sequence ID" value="UJO17192.1"/>
    <property type="molecule type" value="Genomic_DNA"/>
</dbReference>